<reference evidence="3" key="1">
    <citation type="submission" date="2005-09" db="EMBL/GenBank/DDBJ databases">
        <authorList>
            <person name="Mural R.J."/>
            <person name="Li P.W."/>
            <person name="Adams M.D."/>
            <person name="Amanatides P.G."/>
            <person name="Baden-Tillson H."/>
            <person name="Barnstead M."/>
            <person name="Chin S.H."/>
            <person name="Dew I."/>
            <person name="Evans C.A."/>
            <person name="Ferriera S."/>
            <person name="Flanigan M."/>
            <person name="Fosler C."/>
            <person name="Glodek A."/>
            <person name="Gu Z."/>
            <person name="Holt R.A."/>
            <person name="Jennings D."/>
            <person name="Kraft C.L."/>
            <person name="Lu F."/>
            <person name="Nguyen T."/>
            <person name="Nusskern D.R."/>
            <person name="Pfannkoch C.M."/>
            <person name="Sitter C."/>
            <person name="Sutton G.G."/>
            <person name="Venter J.C."/>
            <person name="Wang Z."/>
            <person name="Woodage T."/>
            <person name="Zheng X.H."/>
            <person name="Zhong F."/>
        </authorList>
    </citation>
    <scope>NUCLEOTIDE SEQUENCE [LARGE SCALE GENOMIC DNA]</scope>
    <source>
        <strain>BN</strain>
        <strain evidence="3">Sprague-Dawley</strain>
    </source>
</reference>
<feature type="region of interest" description="Disordered" evidence="1">
    <location>
        <begin position="1"/>
        <end position="21"/>
    </location>
</feature>
<evidence type="ECO:0000256" key="1">
    <source>
        <dbReference type="SAM" id="MobiDB-lite"/>
    </source>
</evidence>
<sequence>MTTVRHSAQKLGSPASICKRDSEPAGWPPSLTAERIYHLPFLMLMLEPKSIGYKC</sequence>
<evidence type="ECO:0000313" key="3">
    <source>
        <dbReference type="Proteomes" id="UP000234681"/>
    </source>
</evidence>
<dbReference type="Proteomes" id="UP000234681">
    <property type="component" value="Chromosome 19"/>
</dbReference>
<protein>
    <submittedName>
        <fullName evidence="2">RCG63221</fullName>
    </submittedName>
</protein>
<evidence type="ECO:0000313" key="2">
    <source>
        <dbReference type="EMBL" id="EDL92718.1"/>
    </source>
</evidence>
<dbReference type="EMBL" id="CH473972">
    <property type="protein sequence ID" value="EDL92718.1"/>
    <property type="molecule type" value="Genomic_DNA"/>
</dbReference>
<organism evidence="2 3">
    <name type="scientific">Rattus norvegicus</name>
    <name type="common">Rat</name>
    <dbReference type="NCBI Taxonomy" id="10116"/>
    <lineage>
        <taxon>Eukaryota</taxon>
        <taxon>Metazoa</taxon>
        <taxon>Chordata</taxon>
        <taxon>Craniata</taxon>
        <taxon>Vertebrata</taxon>
        <taxon>Euteleostomi</taxon>
        <taxon>Mammalia</taxon>
        <taxon>Eutheria</taxon>
        <taxon>Euarchontoglires</taxon>
        <taxon>Glires</taxon>
        <taxon>Rodentia</taxon>
        <taxon>Myomorpha</taxon>
        <taxon>Muroidea</taxon>
        <taxon>Muridae</taxon>
        <taxon>Murinae</taxon>
        <taxon>Rattus</taxon>
    </lineage>
</organism>
<gene>
    <name evidence="2" type="ORF">rCG_63221</name>
</gene>
<proteinExistence type="predicted"/>
<dbReference type="AlphaFoldDB" id="A6IZP0"/>
<name>A6IZP0_RAT</name>
<accession>A6IZP0</accession>